<organism evidence="2 3">
    <name type="scientific">Prorocentrum cordatum</name>
    <dbReference type="NCBI Taxonomy" id="2364126"/>
    <lineage>
        <taxon>Eukaryota</taxon>
        <taxon>Sar</taxon>
        <taxon>Alveolata</taxon>
        <taxon>Dinophyceae</taxon>
        <taxon>Prorocentrales</taxon>
        <taxon>Prorocentraceae</taxon>
        <taxon>Prorocentrum</taxon>
    </lineage>
</organism>
<evidence type="ECO:0000313" key="3">
    <source>
        <dbReference type="Proteomes" id="UP001189429"/>
    </source>
</evidence>
<proteinExistence type="predicted"/>
<sequence>MRSLTATLQRQQAELAAAPQSAATAAAGVGPRLEALRLEVESLRQQVNQASRDCARRCAEAEAACAQRAAGAKEAALASGKELWEGQQGLLEDCRASMASLRGAMEAKDAKRDGQLAELAGLVRQAEASALERAAAAARGLEELAGRLASLEASDARAGAAPPPQPADQAERARVADLARELQAAREEWRGEAKGLWAEALALRRGAEGLARAALASAPRGAAEEEAGRTLLPPSSGGVDTKELREVESRLQRHIGATQEAQERALARAEAALRAEARAVAAEVAAGATAEAASQVEDRAAVRWQAARQEAAEERRRLRDDLEQRLALSQETQRRSLAEARQDLQDLRTSAQVQSERAVREAK</sequence>
<protein>
    <submittedName>
        <fullName evidence="2">Uncharacterized protein</fullName>
    </submittedName>
</protein>
<dbReference type="EMBL" id="CAUYUJ010014755">
    <property type="protein sequence ID" value="CAK0845657.1"/>
    <property type="molecule type" value="Genomic_DNA"/>
</dbReference>
<dbReference type="Proteomes" id="UP001189429">
    <property type="component" value="Unassembled WGS sequence"/>
</dbReference>
<accession>A0ABN9TII9</accession>
<evidence type="ECO:0000256" key="1">
    <source>
        <dbReference type="SAM" id="MobiDB-lite"/>
    </source>
</evidence>
<evidence type="ECO:0000313" key="2">
    <source>
        <dbReference type="EMBL" id="CAK0845657.1"/>
    </source>
</evidence>
<reference evidence="2" key="1">
    <citation type="submission" date="2023-10" db="EMBL/GenBank/DDBJ databases">
        <authorList>
            <person name="Chen Y."/>
            <person name="Shah S."/>
            <person name="Dougan E. K."/>
            <person name="Thang M."/>
            <person name="Chan C."/>
        </authorList>
    </citation>
    <scope>NUCLEOTIDE SEQUENCE [LARGE SCALE GENOMIC DNA]</scope>
</reference>
<comment type="caution">
    <text evidence="2">The sequence shown here is derived from an EMBL/GenBank/DDBJ whole genome shotgun (WGS) entry which is preliminary data.</text>
</comment>
<feature type="region of interest" description="Disordered" evidence="1">
    <location>
        <begin position="221"/>
        <end position="240"/>
    </location>
</feature>
<name>A0ABN9TII9_9DINO</name>
<gene>
    <name evidence="2" type="ORF">PCOR1329_LOCUS39385</name>
</gene>
<keyword evidence="3" id="KW-1185">Reference proteome</keyword>
<feature type="non-terminal residue" evidence="2">
    <location>
        <position position="363"/>
    </location>
</feature>
<feature type="region of interest" description="Disordered" evidence="1">
    <location>
        <begin position="343"/>
        <end position="363"/>
    </location>
</feature>